<name>A0AB39C9W1_9VIRU</name>
<evidence type="ECO:0000313" key="1">
    <source>
        <dbReference type="EMBL" id="XDJ03454.1"/>
    </source>
</evidence>
<organism evidence="1">
    <name type="scientific">Aliivibrio phage vB_Alvi_H905</name>
    <dbReference type="NCBI Taxonomy" id="3234039"/>
    <lineage>
        <taxon>Viruses</taxon>
    </lineage>
</organism>
<sequence>MATLNRFFVLNEQEAATQLDALYRTKSLRTGATKTHRLWCVANHQARMAKASYVRNDKGQAMYLVEVR</sequence>
<proteinExistence type="predicted"/>
<reference evidence="1" key="1">
    <citation type="journal article" date="2024" name="Genome Announc.">
        <title>Genome sequence of H905.</title>
        <authorList>
            <person name="Whistler C."/>
            <person name="Calawa J."/>
        </authorList>
    </citation>
    <scope>NUCLEOTIDE SEQUENCE</scope>
</reference>
<protein>
    <submittedName>
        <fullName evidence="1">Uncharacterized protein</fullName>
    </submittedName>
</protein>
<reference evidence="1" key="2">
    <citation type="submission" date="2024-07" db="EMBL/GenBank/DDBJ databases">
        <authorList>
            <person name="Foxall R."/>
        </authorList>
    </citation>
    <scope>NUCLEOTIDE SEQUENCE</scope>
</reference>
<gene>
    <name evidence="1" type="ORF">H905_00036</name>
</gene>
<accession>A0AB39C9W1</accession>
<dbReference type="EMBL" id="PP986400">
    <property type="protein sequence ID" value="XDJ03454.1"/>
    <property type="molecule type" value="Genomic_DNA"/>
</dbReference>